<dbReference type="NCBIfam" id="NF041600">
    <property type="entry name" value="cyt_ox_CcoM"/>
    <property type="match status" value="1"/>
</dbReference>
<sequence>MYLDDAVIFGIVTVSLMFVFMGSWTAFIVRDHRRSKECREER</sequence>
<organism evidence="2 3">
    <name type="scientific">Halomonas aquatica</name>
    <dbReference type="NCBI Taxonomy" id="3151123"/>
    <lineage>
        <taxon>Bacteria</taxon>
        <taxon>Pseudomonadati</taxon>
        <taxon>Pseudomonadota</taxon>
        <taxon>Gammaproteobacteria</taxon>
        <taxon>Oceanospirillales</taxon>
        <taxon>Halomonadaceae</taxon>
        <taxon>Halomonas</taxon>
    </lineage>
</organism>
<keyword evidence="1" id="KW-0812">Transmembrane</keyword>
<accession>A0ABV1NHG1</accession>
<evidence type="ECO:0000256" key="1">
    <source>
        <dbReference type="SAM" id="Phobius"/>
    </source>
</evidence>
<dbReference type="RefSeq" id="WP_349762506.1">
    <property type="nucleotide sequence ID" value="NZ_JBEGCJ010000005.1"/>
</dbReference>
<keyword evidence="1" id="KW-0472">Membrane</keyword>
<proteinExistence type="predicted"/>
<dbReference type="EMBL" id="JBEGCJ010000005">
    <property type="protein sequence ID" value="MEQ6918235.1"/>
    <property type="molecule type" value="Genomic_DNA"/>
</dbReference>
<evidence type="ECO:0000313" key="3">
    <source>
        <dbReference type="Proteomes" id="UP001442468"/>
    </source>
</evidence>
<feature type="transmembrane region" description="Helical" evidence="1">
    <location>
        <begin position="6"/>
        <end position="29"/>
    </location>
</feature>
<dbReference type="InterPro" id="IPR048085">
    <property type="entry name" value="Cyt_ox_CcoM-like"/>
</dbReference>
<dbReference type="Proteomes" id="UP001442468">
    <property type="component" value="Unassembled WGS sequence"/>
</dbReference>
<reference evidence="2 3" key="1">
    <citation type="submission" date="2024-05" db="EMBL/GenBank/DDBJ databases">
        <title>Halomonas sp. SSM6 16S ribosomal RNA gene Genome sequencing and assembly.</title>
        <authorList>
            <person name="Yook S."/>
        </authorList>
    </citation>
    <scope>NUCLEOTIDE SEQUENCE [LARGE SCALE GENOMIC DNA]</scope>
    <source>
        <strain evidence="2 3">SSM6</strain>
    </source>
</reference>
<evidence type="ECO:0000313" key="2">
    <source>
        <dbReference type="EMBL" id="MEQ6918235.1"/>
    </source>
</evidence>
<keyword evidence="3" id="KW-1185">Reference proteome</keyword>
<name>A0ABV1NHG1_9GAMM</name>
<comment type="caution">
    <text evidence="2">The sequence shown here is derived from an EMBL/GenBank/DDBJ whole genome shotgun (WGS) entry which is preliminary data.</text>
</comment>
<keyword evidence="1" id="KW-1133">Transmembrane helix</keyword>
<gene>
    <name evidence="2" type="primary">ccoM</name>
    <name evidence="2" type="ORF">ABE960_11955</name>
</gene>
<protein>
    <submittedName>
        <fullName evidence="2">Cytochrome c oxidase subunit CcoM</fullName>
    </submittedName>
</protein>